<name>A0A139P1W7_STROR</name>
<feature type="transmembrane region" description="Helical" evidence="5">
    <location>
        <begin position="19"/>
        <end position="40"/>
    </location>
</feature>
<dbReference type="GO" id="GO:0016020">
    <property type="term" value="C:membrane"/>
    <property type="evidence" value="ECO:0007669"/>
    <property type="project" value="UniProtKB-SubCell"/>
</dbReference>
<comment type="caution">
    <text evidence="6">The sequence shown here is derived from an EMBL/GenBank/DDBJ whole genome shotgun (WGS) entry which is preliminary data.</text>
</comment>
<dbReference type="Gene3D" id="1.10.3720.10">
    <property type="entry name" value="MetI-like"/>
    <property type="match status" value="1"/>
</dbReference>
<organism evidence="6 7">
    <name type="scientific">Streptococcus oralis</name>
    <dbReference type="NCBI Taxonomy" id="1303"/>
    <lineage>
        <taxon>Bacteria</taxon>
        <taxon>Bacillati</taxon>
        <taxon>Bacillota</taxon>
        <taxon>Bacilli</taxon>
        <taxon>Lactobacillales</taxon>
        <taxon>Streptococcaceae</taxon>
        <taxon>Streptococcus</taxon>
    </lineage>
</organism>
<keyword evidence="3 5" id="KW-1133">Transmembrane helix</keyword>
<proteinExistence type="predicted"/>
<evidence type="ECO:0000256" key="3">
    <source>
        <dbReference type="ARBA" id="ARBA00022989"/>
    </source>
</evidence>
<evidence type="ECO:0000256" key="1">
    <source>
        <dbReference type="ARBA" id="ARBA00004141"/>
    </source>
</evidence>
<evidence type="ECO:0000256" key="2">
    <source>
        <dbReference type="ARBA" id="ARBA00022692"/>
    </source>
</evidence>
<gene>
    <name evidence="6" type="ORF">SORDD14_00901</name>
</gene>
<dbReference type="InterPro" id="IPR035906">
    <property type="entry name" value="MetI-like_sf"/>
</dbReference>
<comment type="subcellular location">
    <subcellularLocation>
        <location evidence="1">Membrane</location>
        <topology evidence="1">Multi-pass membrane protein</topology>
    </subcellularLocation>
</comment>
<protein>
    <submittedName>
        <fullName evidence="6">Uncharacterized protein</fullName>
    </submittedName>
</protein>
<evidence type="ECO:0000256" key="4">
    <source>
        <dbReference type="ARBA" id="ARBA00023136"/>
    </source>
</evidence>
<evidence type="ECO:0000313" key="6">
    <source>
        <dbReference type="EMBL" id="KXT82197.1"/>
    </source>
</evidence>
<reference evidence="6 7" key="1">
    <citation type="submission" date="2016-01" db="EMBL/GenBank/DDBJ databases">
        <title>Highly variable Streptococcus oralis are common among viridans streptococci isolated from primates.</title>
        <authorList>
            <person name="Denapaite D."/>
            <person name="Rieger M."/>
            <person name="Koendgen S."/>
            <person name="Brueckner R."/>
            <person name="Ochigava I."/>
            <person name="Kappeler P."/>
            <person name="Maetz-Rensing K."/>
            <person name="Leendertz F."/>
            <person name="Hakenbeck R."/>
        </authorList>
    </citation>
    <scope>NUCLEOTIDE SEQUENCE [LARGE SCALE GENOMIC DNA]</scope>
    <source>
        <strain evidence="6 7">DD14</strain>
    </source>
</reference>
<dbReference type="Proteomes" id="UP000070497">
    <property type="component" value="Unassembled WGS sequence"/>
</dbReference>
<dbReference type="EMBL" id="LQRI01000143">
    <property type="protein sequence ID" value="KXT82197.1"/>
    <property type="molecule type" value="Genomic_DNA"/>
</dbReference>
<accession>A0A139P1W7</accession>
<evidence type="ECO:0000313" key="7">
    <source>
        <dbReference type="Proteomes" id="UP000070497"/>
    </source>
</evidence>
<evidence type="ECO:0000256" key="5">
    <source>
        <dbReference type="SAM" id="Phobius"/>
    </source>
</evidence>
<sequence>MDIDYIVKTFLETLKGVPITLIIMIVAMVLSFLPALFLALGQIYKVRGVRSFFSGLSGLYPSDSSDFIDSLLL</sequence>
<keyword evidence="4 5" id="KW-0472">Membrane</keyword>
<keyword evidence="2 5" id="KW-0812">Transmembrane</keyword>
<dbReference type="AlphaFoldDB" id="A0A139P1W7"/>
<dbReference type="PATRIC" id="fig|1303.77.peg.1024"/>